<proteinExistence type="inferred from homology"/>
<accession>A0A8S1EGR6</accession>
<dbReference type="Pfam" id="PF00561">
    <property type="entry name" value="Abhydrolase_1"/>
    <property type="match status" value="1"/>
</dbReference>
<comment type="caution">
    <text evidence="4">The sequence shown here is derived from an EMBL/GenBank/DDBJ whole genome shotgun (WGS) entry which is preliminary data.</text>
</comment>
<dbReference type="PRINTS" id="PR00412">
    <property type="entry name" value="EPOXHYDRLASE"/>
</dbReference>
<dbReference type="InterPro" id="IPR029058">
    <property type="entry name" value="AB_hydrolase_fold"/>
</dbReference>
<dbReference type="Proteomes" id="UP000494206">
    <property type="component" value="Unassembled WGS sequence"/>
</dbReference>
<keyword evidence="1" id="KW-0378">Hydrolase</keyword>
<dbReference type="InterPro" id="IPR000639">
    <property type="entry name" value="Epox_hydrolase-like"/>
</dbReference>
<evidence type="ECO:0000256" key="1">
    <source>
        <dbReference type="ARBA" id="ARBA00022801"/>
    </source>
</evidence>
<keyword evidence="5" id="KW-1185">Reference proteome</keyword>
<dbReference type="SUPFAM" id="SSF53474">
    <property type="entry name" value="alpha/beta-Hydrolases"/>
    <property type="match status" value="1"/>
</dbReference>
<dbReference type="InterPro" id="IPR000073">
    <property type="entry name" value="AB_hydrolase_1"/>
</dbReference>
<evidence type="ECO:0000256" key="2">
    <source>
        <dbReference type="ARBA" id="ARBA00038334"/>
    </source>
</evidence>
<feature type="domain" description="AB hydrolase-1" evidence="3">
    <location>
        <begin position="17"/>
        <end position="266"/>
    </location>
</feature>
<dbReference type="AlphaFoldDB" id="A0A8S1EGR6"/>
<dbReference type="PANTHER" id="PTHR43329">
    <property type="entry name" value="EPOXIDE HYDROLASE"/>
    <property type="match status" value="1"/>
</dbReference>
<evidence type="ECO:0000259" key="3">
    <source>
        <dbReference type="Pfam" id="PF00561"/>
    </source>
</evidence>
<evidence type="ECO:0000313" key="5">
    <source>
        <dbReference type="Proteomes" id="UP000494206"/>
    </source>
</evidence>
<dbReference type="Gene3D" id="3.40.50.1820">
    <property type="entry name" value="alpha/beta hydrolase"/>
    <property type="match status" value="1"/>
</dbReference>
<reference evidence="4 5" key="1">
    <citation type="submission" date="2020-04" db="EMBL/GenBank/DDBJ databases">
        <authorList>
            <person name="Laetsch R D."/>
            <person name="Stevens L."/>
            <person name="Kumar S."/>
            <person name="Blaxter L. M."/>
        </authorList>
    </citation>
    <scope>NUCLEOTIDE SEQUENCE [LARGE SCALE GENOMIC DNA]</scope>
</reference>
<dbReference type="OrthoDB" id="408373at2759"/>
<dbReference type="GO" id="GO:0004301">
    <property type="term" value="F:epoxide hydrolase activity"/>
    <property type="evidence" value="ECO:0007669"/>
    <property type="project" value="UniProtKB-ARBA"/>
</dbReference>
<dbReference type="EMBL" id="CADEPM010000003">
    <property type="protein sequence ID" value="CAB3402880.1"/>
    <property type="molecule type" value="Genomic_DNA"/>
</dbReference>
<gene>
    <name evidence="4" type="ORF">CBOVIS_LOCUS5427</name>
</gene>
<sequence>MKDIRLHFVQTGSDDKPLLLFIHGYPEFWYSWRFQLEEFKNDYRCVALDQRGYNLSDKPPLIEHYNIRELINDIKNVIEELGYKSAAIAAHDWGGIVAWQFAEFYPEMVEKLICMNIPRPITLMNHLRNSYKQFKMSWYFFLYQTPRIPEILCFAEDMKIFEDCFRSKEMGIRNREYFTDEDLEAWKYTFSNNGASFKYPINYYRNMFDPTMLNGKEEILKMPVLIIWGTEDGALGKELAHLSLKNLENGKVEYIEGASHWVQQDAPLTVNKLMREFLFQ</sequence>
<comment type="similarity">
    <text evidence="2">Belongs to the AB hydrolase superfamily. Epoxide hydrolase family.</text>
</comment>
<organism evidence="4 5">
    <name type="scientific">Caenorhabditis bovis</name>
    <dbReference type="NCBI Taxonomy" id="2654633"/>
    <lineage>
        <taxon>Eukaryota</taxon>
        <taxon>Metazoa</taxon>
        <taxon>Ecdysozoa</taxon>
        <taxon>Nematoda</taxon>
        <taxon>Chromadorea</taxon>
        <taxon>Rhabditida</taxon>
        <taxon>Rhabditina</taxon>
        <taxon>Rhabditomorpha</taxon>
        <taxon>Rhabditoidea</taxon>
        <taxon>Rhabditidae</taxon>
        <taxon>Peloderinae</taxon>
        <taxon>Caenorhabditis</taxon>
    </lineage>
</organism>
<dbReference type="PRINTS" id="PR00111">
    <property type="entry name" value="ABHYDROLASE"/>
</dbReference>
<evidence type="ECO:0000313" key="4">
    <source>
        <dbReference type="EMBL" id="CAB3402880.1"/>
    </source>
</evidence>
<name>A0A8S1EGR6_9PELO</name>
<protein>
    <recommendedName>
        <fullName evidence="3">AB hydrolase-1 domain-containing protein</fullName>
    </recommendedName>
</protein>